<dbReference type="PROSITE" id="PS50893">
    <property type="entry name" value="ABC_TRANSPORTER_2"/>
    <property type="match status" value="2"/>
</dbReference>
<feature type="transmembrane region" description="Helical" evidence="14">
    <location>
        <begin position="1048"/>
        <end position="1067"/>
    </location>
</feature>
<keyword evidence="8" id="KW-0067">ATP-binding</keyword>
<evidence type="ECO:0000256" key="5">
    <source>
        <dbReference type="ARBA" id="ARBA00022692"/>
    </source>
</evidence>
<comment type="caution">
    <text evidence="17">The sequence shown here is derived from an EMBL/GenBank/DDBJ whole genome shotgun (WGS) entry which is preliminary data.</text>
</comment>
<sequence length="1490" mass="166611">MAWKGLPQICDSPFWDTDSFWNSASPSLTSCFRNSALVLAPCFLLLLASLFKLACRRQDAAGPKCGPNPWTTIGIAKLVLACILIACNLAELFYLLYQDMYLLMEIPKILYVSAGVRLFSFVLAMFLQLKQKKEGEMNSYILSIFWSFFSVCYTFASPVYDLVMNRFDESSDAIIFILGILMFTAALAEAFLSFFTDPQYDLLWSAEKDEFLLEHQPLLSRLFFSWMSRLIWYGYRHLLEVENLDVLHPRMKTTNVCQRFKNQWVKEENIAKTVLDDEVAKKCCARGPSVLLAIARAIWPYMLLAAFMELIYDFVSLLPPLLLDFLIAFIGNDEPDWHGYAYAVALFGTAAVCTLTSVHNLNFLIIASIVPKSGLGAAIYRKVLCLSSTSRRSYTVGELCNLVSVDAQKIFELIWEVNLIWSCPLRIVLTVALLWRYLGIACLAGVAVMVLIMPITAKLASASHKLQRKQMEWKDSRLRQMSEILNGIKVLKLFAWEYPFTERVSTIRSKEAATLRKMAFVNGSVVFLWISAPFMIALSCFATYVLMDENNVLDPSTAFVSLTLFNTLRSNMATVPQLVAQLVQSRIAFKRVSNFLLSEELPERPVDDETAIGNALEIDNASFSWTSTDSPFLRDVILTVAKGEIAAVVGKVGSGKSALFSAILGEMHRTSGNVHVMKGGRIAYVPQQAWIQNATLKQNILFIRNMESNSYRVALKSCCLEPDLKMLPAGDRTEIGEKGVNLSGGQKQRVSVARALYQDSDLYLLDDPLSAVDAHVSNNIFRDVIGPEGLLKNKTRILSTHDFSILPNVDKIFLMSGGRILESGTYQELLDKKGEFTRLVEEHKKGQAEEEEGGEDVEAPPENLSPEELKAYMVKVGRKLSRTISRVISVVEEKEQKNAKIIEAEKMETGRVKASVFWIYFRNATFYLSFLFFLGFASFKGFEIGSNVWLSQWSSDGSLPDGSQDISLRNLRMGVYGLLGLGQGLSTLCAAFILAVASTRASIRFHRTMLWSVLRSPMSFFDTTPLGRVLNRFGKDIHQVDVGLPAKLETFTTVMVAVAGSLIVIIVNLPIFIVIMIPMAVIYMFIQCFYMSASRQIRRLQSVTLSPVLSFFSETVQGAGTVRAFGAQHHFVTAQDHNVDTNCRTFYTSTLLNRWLGIRLQFLGSTIVLITALLSVAERRTFSAAMVGLTLSYALSVTENLATFVRILTQLENHMVAVERINEYSDLESEASWQTECLRFSNTNWLTRGAVTFKNYQMRYRPGMDLVLKGVNVEISPGQKVGVVGRTGAGKSSLALALFRIVEPAGGSLIIDGIDVAVLGLHDLRSNITIIPQDPVVFSGDLRLNLDPLRQHTDDELWEAIEHAHLKDFVKSLGTGLDHQVAEGGENLSVGQRQQLCLARALLKKTRVLVLDEATAAVDLETDRLIQATVRREFGDCTVITIAHRLYTVLDYDRILVMDNGYIVEDGKPEELLAKEDSMFRHLSHSAGLI</sequence>
<dbReference type="EC" id="7.6.2.3" evidence="11"/>
<evidence type="ECO:0000256" key="9">
    <source>
        <dbReference type="ARBA" id="ARBA00022989"/>
    </source>
</evidence>
<evidence type="ECO:0000256" key="1">
    <source>
        <dbReference type="ARBA" id="ARBA00004128"/>
    </source>
</evidence>
<dbReference type="InterPro" id="IPR011527">
    <property type="entry name" value="ABC1_TM_dom"/>
</dbReference>
<dbReference type="FunFam" id="3.40.50.300:FF:000997">
    <property type="entry name" value="Multidrug resistance-associated protein 1"/>
    <property type="match status" value="1"/>
</dbReference>
<dbReference type="FunFam" id="1.20.1560.10:FF:000001">
    <property type="entry name" value="ATP-binding cassette subfamily C member 1"/>
    <property type="match status" value="1"/>
</dbReference>
<keyword evidence="3" id="KW-0813">Transport</keyword>
<dbReference type="FunFam" id="1.20.1560.10:FF:000020">
    <property type="entry name" value="ABC metal ion transporter"/>
    <property type="match status" value="1"/>
</dbReference>
<evidence type="ECO:0000256" key="14">
    <source>
        <dbReference type="SAM" id="Phobius"/>
    </source>
</evidence>
<feature type="transmembrane region" description="Helical" evidence="14">
    <location>
        <begin position="1073"/>
        <end position="1093"/>
    </location>
</feature>
<dbReference type="InterPro" id="IPR027417">
    <property type="entry name" value="P-loop_NTPase"/>
</dbReference>
<keyword evidence="10 14" id="KW-0472">Membrane</keyword>
<feature type="region of interest" description="Disordered" evidence="13">
    <location>
        <begin position="842"/>
        <end position="862"/>
    </location>
</feature>
<dbReference type="SUPFAM" id="SSF52540">
    <property type="entry name" value="P-loop containing nucleoside triphosphate hydrolases"/>
    <property type="match status" value="2"/>
</dbReference>
<comment type="similarity">
    <text evidence="2">Belongs to the ABC transporter superfamily. ABCC family. Conjugate transporter (TC 3.A.1.208) subfamily.</text>
</comment>
<evidence type="ECO:0000256" key="2">
    <source>
        <dbReference type="ARBA" id="ARBA00009726"/>
    </source>
</evidence>
<feature type="transmembrane region" description="Helical" evidence="14">
    <location>
        <begin position="1156"/>
        <end position="1176"/>
    </location>
</feature>
<evidence type="ECO:0000256" key="13">
    <source>
        <dbReference type="SAM" id="MobiDB-lite"/>
    </source>
</evidence>
<comment type="catalytic activity">
    <reaction evidence="12">
        <text>leukotriene C4(in) + ATP + H2O = leukotriene C4(out) + ADP + phosphate + H(+)</text>
        <dbReference type="Rhea" id="RHEA:38963"/>
        <dbReference type="ChEBI" id="CHEBI:15377"/>
        <dbReference type="ChEBI" id="CHEBI:15378"/>
        <dbReference type="ChEBI" id="CHEBI:30616"/>
        <dbReference type="ChEBI" id="CHEBI:43474"/>
        <dbReference type="ChEBI" id="CHEBI:57973"/>
        <dbReference type="ChEBI" id="CHEBI:456216"/>
    </reaction>
    <physiologicalReaction direction="left-to-right" evidence="12">
        <dbReference type="Rhea" id="RHEA:38964"/>
    </physiologicalReaction>
</comment>
<gene>
    <name evidence="17" type="ORF">JTE90_004185</name>
</gene>
<dbReference type="InterPro" id="IPR050173">
    <property type="entry name" value="ABC_transporter_C-like"/>
</dbReference>
<evidence type="ECO:0000256" key="4">
    <source>
        <dbReference type="ARBA" id="ARBA00022554"/>
    </source>
</evidence>
<evidence type="ECO:0000256" key="12">
    <source>
        <dbReference type="ARBA" id="ARBA00047523"/>
    </source>
</evidence>
<feature type="transmembrane region" description="Helical" evidence="14">
    <location>
        <begin position="109"/>
        <end position="127"/>
    </location>
</feature>
<dbReference type="CDD" id="cd18595">
    <property type="entry name" value="ABC_6TM_MRP1_2_3_6_D1_like"/>
    <property type="match status" value="1"/>
</dbReference>
<dbReference type="Proteomes" id="UP000827092">
    <property type="component" value="Unassembled WGS sequence"/>
</dbReference>
<keyword evidence="6" id="KW-0677">Repeat</keyword>
<feature type="transmembrane region" description="Helical" evidence="14">
    <location>
        <begin position="173"/>
        <end position="195"/>
    </location>
</feature>
<organism evidence="17 18">
    <name type="scientific">Oedothorax gibbosus</name>
    <dbReference type="NCBI Taxonomy" id="931172"/>
    <lineage>
        <taxon>Eukaryota</taxon>
        <taxon>Metazoa</taxon>
        <taxon>Ecdysozoa</taxon>
        <taxon>Arthropoda</taxon>
        <taxon>Chelicerata</taxon>
        <taxon>Arachnida</taxon>
        <taxon>Araneae</taxon>
        <taxon>Araneomorphae</taxon>
        <taxon>Entelegynae</taxon>
        <taxon>Araneoidea</taxon>
        <taxon>Linyphiidae</taxon>
        <taxon>Erigoninae</taxon>
        <taxon>Oedothorax</taxon>
    </lineage>
</organism>
<dbReference type="PANTHER" id="PTHR24223:SF443">
    <property type="entry name" value="MULTIDRUG-RESISTANCE LIKE PROTEIN 1, ISOFORM I"/>
    <property type="match status" value="1"/>
</dbReference>
<feature type="transmembrane region" description="Helical" evidence="14">
    <location>
        <begin position="525"/>
        <end position="547"/>
    </location>
</feature>
<feature type="compositionally biased region" description="Acidic residues" evidence="13">
    <location>
        <begin position="849"/>
        <end position="859"/>
    </location>
</feature>
<reference evidence="17 18" key="1">
    <citation type="journal article" date="2022" name="Nat. Ecol. Evol.">
        <title>A masculinizing supergene underlies an exaggerated male reproductive morph in a spider.</title>
        <authorList>
            <person name="Hendrickx F."/>
            <person name="De Corte Z."/>
            <person name="Sonet G."/>
            <person name="Van Belleghem S.M."/>
            <person name="Kostlbacher S."/>
            <person name="Vangestel C."/>
        </authorList>
    </citation>
    <scope>NUCLEOTIDE SEQUENCE [LARGE SCALE GENOMIC DNA]</scope>
    <source>
        <strain evidence="17">W744_W776</strain>
    </source>
</reference>
<keyword evidence="7" id="KW-0547">Nucleotide-binding</keyword>
<evidence type="ECO:0000256" key="3">
    <source>
        <dbReference type="ARBA" id="ARBA00022448"/>
    </source>
</evidence>
<feature type="domain" description="ABC transmembrane type-1" evidence="16">
    <location>
        <begin position="930"/>
        <end position="1213"/>
    </location>
</feature>
<dbReference type="FunFam" id="3.40.50.300:FF:000074">
    <property type="entry name" value="Multidrug resistance-associated protein 5 isoform 1"/>
    <property type="match status" value="1"/>
</dbReference>
<dbReference type="GO" id="GO:0016887">
    <property type="term" value="F:ATP hydrolysis activity"/>
    <property type="evidence" value="ECO:0007669"/>
    <property type="project" value="InterPro"/>
</dbReference>
<keyword evidence="5 14" id="KW-0812">Transmembrane</keyword>
<dbReference type="Pfam" id="PF00664">
    <property type="entry name" value="ABC_membrane"/>
    <property type="match status" value="2"/>
</dbReference>
<evidence type="ECO:0000313" key="18">
    <source>
        <dbReference type="Proteomes" id="UP000827092"/>
    </source>
</evidence>
<dbReference type="InterPro" id="IPR003593">
    <property type="entry name" value="AAA+_ATPase"/>
</dbReference>
<dbReference type="PROSITE" id="PS00211">
    <property type="entry name" value="ABC_TRANSPORTER_1"/>
    <property type="match status" value="1"/>
</dbReference>
<dbReference type="CDD" id="cd03250">
    <property type="entry name" value="ABCC_MRP_domain1"/>
    <property type="match status" value="1"/>
</dbReference>
<protein>
    <recommendedName>
        <fullName evidence="11">ABC-type glutathione-S-conjugate transporter</fullName>
        <ecNumber evidence="11">7.6.2.3</ecNumber>
    </recommendedName>
</protein>
<dbReference type="PANTHER" id="PTHR24223">
    <property type="entry name" value="ATP-BINDING CASSETTE SUB-FAMILY C"/>
    <property type="match status" value="1"/>
</dbReference>
<dbReference type="SMART" id="SM00382">
    <property type="entry name" value="AAA"/>
    <property type="match status" value="2"/>
</dbReference>
<dbReference type="GO" id="GO:0005774">
    <property type="term" value="C:vacuolar membrane"/>
    <property type="evidence" value="ECO:0007669"/>
    <property type="project" value="UniProtKB-SubCell"/>
</dbReference>
<keyword evidence="18" id="KW-1185">Reference proteome</keyword>
<dbReference type="EMBL" id="JAFNEN010000303">
    <property type="protein sequence ID" value="KAG8186392.1"/>
    <property type="molecule type" value="Genomic_DNA"/>
</dbReference>
<dbReference type="Gene3D" id="1.20.1560.10">
    <property type="entry name" value="ABC transporter type 1, transmembrane domain"/>
    <property type="match status" value="2"/>
</dbReference>
<name>A0AAV6URC8_9ARAC</name>
<feature type="transmembrane region" description="Helical" evidence="14">
    <location>
        <begin position="916"/>
        <end position="939"/>
    </location>
</feature>
<dbReference type="PROSITE" id="PS50929">
    <property type="entry name" value="ABC_TM1F"/>
    <property type="match status" value="2"/>
</dbReference>
<keyword evidence="9 14" id="KW-1133">Transmembrane helix</keyword>
<dbReference type="InterPro" id="IPR036640">
    <property type="entry name" value="ABC1_TM_sf"/>
</dbReference>
<accession>A0AAV6URC8</accession>
<keyword evidence="4" id="KW-0926">Vacuole</keyword>
<feature type="transmembrane region" description="Helical" evidence="14">
    <location>
        <begin position="975"/>
        <end position="997"/>
    </location>
</feature>
<dbReference type="InterPro" id="IPR003439">
    <property type="entry name" value="ABC_transporter-like_ATP-bd"/>
</dbReference>
<dbReference type="Pfam" id="PF00005">
    <property type="entry name" value="ABC_tran"/>
    <property type="match status" value="2"/>
</dbReference>
<feature type="transmembrane region" description="Helical" evidence="14">
    <location>
        <begin position="139"/>
        <end position="161"/>
    </location>
</feature>
<evidence type="ECO:0000256" key="11">
    <source>
        <dbReference type="ARBA" id="ARBA00024220"/>
    </source>
</evidence>
<evidence type="ECO:0000259" key="15">
    <source>
        <dbReference type="PROSITE" id="PS50893"/>
    </source>
</evidence>
<dbReference type="Gene3D" id="3.40.50.300">
    <property type="entry name" value="P-loop containing nucleotide triphosphate hydrolases"/>
    <property type="match status" value="2"/>
</dbReference>
<dbReference type="SUPFAM" id="SSF90123">
    <property type="entry name" value="ABC transporter transmembrane region"/>
    <property type="match status" value="2"/>
</dbReference>
<comment type="subcellular location">
    <subcellularLocation>
        <location evidence="1">Vacuole membrane</location>
        <topology evidence="1">Multi-pass membrane protein</topology>
    </subcellularLocation>
</comment>
<feature type="domain" description="ABC transporter" evidence="15">
    <location>
        <begin position="1251"/>
        <end position="1485"/>
    </location>
</feature>
<dbReference type="GO" id="GO:0015431">
    <property type="term" value="F:ABC-type glutathione S-conjugate transporter activity"/>
    <property type="evidence" value="ECO:0007669"/>
    <property type="project" value="UniProtKB-EC"/>
</dbReference>
<dbReference type="GO" id="GO:0000323">
    <property type="term" value="C:lytic vacuole"/>
    <property type="evidence" value="ECO:0007669"/>
    <property type="project" value="UniProtKB-ARBA"/>
</dbReference>
<evidence type="ECO:0000256" key="8">
    <source>
        <dbReference type="ARBA" id="ARBA00022840"/>
    </source>
</evidence>
<dbReference type="CDD" id="cd03244">
    <property type="entry name" value="ABCC_MRP_domain2"/>
    <property type="match status" value="1"/>
</dbReference>
<evidence type="ECO:0000256" key="6">
    <source>
        <dbReference type="ARBA" id="ARBA00022737"/>
    </source>
</evidence>
<dbReference type="CDD" id="cd18603">
    <property type="entry name" value="ABC_6TM_MRP1_2_3_6_D2_like"/>
    <property type="match status" value="1"/>
</dbReference>
<evidence type="ECO:0000313" key="17">
    <source>
        <dbReference type="EMBL" id="KAG8186392.1"/>
    </source>
</evidence>
<feature type="transmembrane region" description="Helical" evidence="14">
    <location>
        <begin position="337"/>
        <end position="356"/>
    </location>
</feature>
<feature type="transmembrane region" description="Helical" evidence="14">
    <location>
        <begin position="75"/>
        <end position="97"/>
    </location>
</feature>
<feature type="transmembrane region" description="Helical" evidence="14">
    <location>
        <begin position="36"/>
        <end position="54"/>
    </location>
</feature>
<feature type="domain" description="ABC transmembrane type-1" evidence="16">
    <location>
        <begin position="303"/>
        <end position="584"/>
    </location>
</feature>
<evidence type="ECO:0000256" key="7">
    <source>
        <dbReference type="ARBA" id="ARBA00022741"/>
    </source>
</evidence>
<evidence type="ECO:0000259" key="16">
    <source>
        <dbReference type="PROSITE" id="PS50929"/>
    </source>
</evidence>
<proteinExistence type="inferred from homology"/>
<dbReference type="InterPro" id="IPR017871">
    <property type="entry name" value="ABC_transporter-like_CS"/>
</dbReference>
<feature type="domain" description="ABC transporter" evidence="15">
    <location>
        <begin position="616"/>
        <end position="842"/>
    </location>
</feature>
<feature type="transmembrane region" description="Helical" evidence="14">
    <location>
        <begin position="434"/>
        <end position="460"/>
    </location>
</feature>
<dbReference type="GO" id="GO:0005524">
    <property type="term" value="F:ATP binding"/>
    <property type="evidence" value="ECO:0007669"/>
    <property type="project" value="UniProtKB-KW"/>
</dbReference>
<dbReference type="PROSITE" id="PS51257">
    <property type="entry name" value="PROKAR_LIPOPROTEIN"/>
    <property type="match status" value="1"/>
</dbReference>
<evidence type="ECO:0000256" key="10">
    <source>
        <dbReference type="ARBA" id="ARBA00023136"/>
    </source>
</evidence>